<dbReference type="Proteomes" id="UP000294847">
    <property type="component" value="Chromosome 2"/>
</dbReference>
<feature type="compositionally biased region" description="Low complexity" evidence="1">
    <location>
        <begin position="804"/>
        <end position="820"/>
    </location>
</feature>
<reference evidence="3 4" key="1">
    <citation type="journal article" date="2019" name="Mol. Biol. Evol.">
        <title>Blast fungal genomes show frequent chromosomal changes, gene gains and losses, and effector gene turnover.</title>
        <authorList>
            <person name="Gomez Luciano L.B."/>
            <person name="Jason Tsai I."/>
            <person name="Chuma I."/>
            <person name="Tosa Y."/>
            <person name="Chen Y.H."/>
            <person name="Li J.Y."/>
            <person name="Li M.Y."/>
            <person name="Jade Lu M.Y."/>
            <person name="Nakayashiki H."/>
            <person name="Li W.H."/>
        </authorList>
    </citation>
    <scope>NUCLEOTIDE SEQUENCE [LARGE SCALE GENOMIC DNA]</scope>
    <source>
        <strain evidence="3">MZ5-1-6</strain>
    </source>
</reference>
<feature type="compositionally biased region" description="Basic and acidic residues" evidence="1">
    <location>
        <begin position="1160"/>
        <end position="1190"/>
    </location>
</feature>
<feature type="region of interest" description="Disordered" evidence="1">
    <location>
        <begin position="727"/>
        <end position="996"/>
    </location>
</feature>
<feature type="compositionally biased region" description="Polar residues" evidence="1">
    <location>
        <begin position="732"/>
        <end position="743"/>
    </location>
</feature>
<feature type="region of interest" description="Disordered" evidence="1">
    <location>
        <begin position="263"/>
        <end position="287"/>
    </location>
</feature>
<name>A0A4P7N0X3_PYROR</name>
<feature type="compositionally biased region" description="Basic and acidic residues" evidence="1">
    <location>
        <begin position="1084"/>
        <end position="1097"/>
    </location>
</feature>
<organism evidence="3 4">
    <name type="scientific">Pyricularia oryzae</name>
    <name type="common">Rice blast fungus</name>
    <name type="synonym">Magnaporthe oryzae</name>
    <dbReference type="NCBI Taxonomy" id="318829"/>
    <lineage>
        <taxon>Eukaryota</taxon>
        <taxon>Fungi</taxon>
        <taxon>Dikarya</taxon>
        <taxon>Ascomycota</taxon>
        <taxon>Pezizomycotina</taxon>
        <taxon>Sordariomycetes</taxon>
        <taxon>Sordariomycetidae</taxon>
        <taxon>Magnaporthales</taxon>
        <taxon>Pyriculariaceae</taxon>
        <taxon>Pyricularia</taxon>
    </lineage>
</organism>
<feature type="region of interest" description="Disordered" evidence="1">
    <location>
        <begin position="1136"/>
        <end position="1190"/>
    </location>
</feature>
<feature type="compositionally biased region" description="Low complexity" evidence="1">
    <location>
        <begin position="516"/>
        <end position="531"/>
    </location>
</feature>
<proteinExistence type="predicted"/>
<evidence type="ECO:0000256" key="1">
    <source>
        <dbReference type="SAM" id="MobiDB-lite"/>
    </source>
</evidence>
<feature type="region of interest" description="Disordered" evidence="1">
    <location>
        <begin position="512"/>
        <end position="538"/>
    </location>
</feature>
<feature type="compositionally biased region" description="Polar residues" evidence="1">
    <location>
        <begin position="1039"/>
        <end position="1050"/>
    </location>
</feature>
<dbReference type="PANTHER" id="PTHR38426">
    <property type="entry name" value="MAINTENANCE OF TELOMERE CAPPING PROTEIN 4"/>
    <property type="match status" value="1"/>
</dbReference>
<evidence type="ECO:0000313" key="4">
    <source>
        <dbReference type="Proteomes" id="UP000294847"/>
    </source>
</evidence>
<feature type="compositionally biased region" description="Low complexity" evidence="1">
    <location>
        <begin position="347"/>
        <end position="359"/>
    </location>
</feature>
<feature type="compositionally biased region" description="Polar residues" evidence="1">
    <location>
        <begin position="81"/>
        <end position="94"/>
    </location>
</feature>
<dbReference type="InterPro" id="IPR038769">
    <property type="entry name" value="MTC4"/>
</dbReference>
<feature type="region of interest" description="Disordered" evidence="1">
    <location>
        <begin position="1015"/>
        <end position="1118"/>
    </location>
</feature>
<feature type="compositionally biased region" description="Polar residues" evidence="1">
    <location>
        <begin position="765"/>
        <end position="797"/>
    </location>
</feature>
<feature type="compositionally biased region" description="Low complexity" evidence="1">
    <location>
        <begin position="59"/>
        <end position="80"/>
    </location>
</feature>
<accession>A0A4P7N0X3</accession>
<keyword evidence="2" id="KW-0472">Membrane</keyword>
<feature type="region of interest" description="Disordered" evidence="1">
    <location>
        <begin position="304"/>
        <end position="366"/>
    </location>
</feature>
<feature type="compositionally biased region" description="Basic and acidic residues" evidence="1">
    <location>
        <begin position="635"/>
        <end position="646"/>
    </location>
</feature>
<feature type="compositionally biased region" description="Polar residues" evidence="1">
    <location>
        <begin position="109"/>
        <end position="125"/>
    </location>
</feature>
<dbReference type="EMBL" id="CP034205">
    <property type="protein sequence ID" value="QBZ55899.1"/>
    <property type="molecule type" value="Genomic_DNA"/>
</dbReference>
<feature type="transmembrane region" description="Helical" evidence="2">
    <location>
        <begin position="1357"/>
        <end position="1377"/>
    </location>
</feature>
<feature type="region of interest" description="Disordered" evidence="1">
    <location>
        <begin position="610"/>
        <end position="659"/>
    </location>
</feature>
<feature type="compositionally biased region" description="Basic and acidic residues" evidence="1">
    <location>
        <begin position="940"/>
        <end position="952"/>
    </location>
</feature>
<feature type="compositionally biased region" description="Low complexity" evidence="1">
    <location>
        <begin position="273"/>
        <end position="283"/>
    </location>
</feature>
<feature type="compositionally biased region" description="Polar residues" evidence="1">
    <location>
        <begin position="874"/>
        <end position="886"/>
    </location>
</feature>
<feature type="compositionally biased region" description="Low complexity" evidence="1">
    <location>
        <begin position="229"/>
        <end position="246"/>
    </location>
</feature>
<dbReference type="PANTHER" id="PTHR38426:SF1">
    <property type="entry name" value="MAINTENANCE OF TELOMERE CAPPING PROTEIN 4"/>
    <property type="match status" value="1"/>
</dbReference>
<gene>
    <name evidence="3" type="ORF">PoMZ_00805</name>
</gene>
<feature type="compositionally biased region" description="Basic residues" evidence="1">
    <location>
        <begin position="44"/>
        <end position="58"/>
    </location>
</feature>
<feature type="region of interest" description="Disordered" evidence="1">
    <location>
        <begin position="24"/>
        <end position="247"/>
    </location>
</feature>
<feature type="compositionally biased region" description="Low complexity" evidence="1">
    <location>
        <begin position="610"/>
        <end position="621"/>
    </location>
</feature>
<sequence length="1393" mass="151633">MTEHDAGHQDTHSRQAQLQGLLNSHSTHNNSDAPGLGITDTNHTKKHSGANNHIRIRHPPAAEASSTATSAPSTSSTTTTNDNSMLTYQTSRNPSAGPASPVLERQHHNAATTAKPNTRSSGVSRSRTHKNRSSSAFLLSGPLFDGTPSDSAARDSSLWQRQGLPPASHTPSRPMKNVATGSGVDEITEQLQTSSAQPLGRVPGSNPPLLKSGNNLRQRPYAASQRLDTTVISRSTGSSSSTGIATQGEGVIYEDQVNKYIETGLPGLPPGTASSKSSSSSARRSLDLDSTHIVNMALSLSESRRLAARRNSSQPIPPSLAPMPDGSLTGGLRQHLQQQRRSSRNMSPRASRLVSSSSGGPAGQQARVASPLHASFDLGGDASGFRYHISPSTLARVQKAKDHLELLAQYRRVLDLVPPLKPTDPPGTGAPSYMENELMVRLGREYNPLQYIRNRKVRARERKAIDGDAQGFGDVKNVTEWVGHISGLAATRGSGNAVLPTFEPADKIIAQDQANTSSTTGATTSGPMASSKPKRPRVDWVTNPADLLADIYWLEQGDNKKYVEDRNYRRVFPQAHGRHRAWSHWKDHSLSSATPGGAIAAAIAAASSTASSAAAPAPTTTMKDTIEQGRSSTSSDHRKSSEEVSRYRQHMPSGAREKLQKLRGLHHRHSSSVHAHELLRFRKGSISDESESEAGSRKKRMVRSQTITASDRDALEKQMLEMIAQESRKSLEQQMTASNSSGANAKPYLPVSSPTALSTPERVKTNSAGPSRPQSRFNSNDNLIKDLQSASETNNRGRTPHRFQPQLPSGPASPGSPGQGRDSLDVPSFWGPRQRRPSIDYDSSRPTSPDMRGVRGTEGVSSFVLPPIGKDLSPTHSRSGSPSRNPFSRVKQKLQRDRSRSRVRGGPDPATPGAILDDQSLGAVSPGLIESPPRALVPPEKLKPSPSPREKYGSPPRKVTSRTDTSNAKLQKSHTGEIKREDSGLRGFFSKAPPRIDSVLRSGVSKVGDLLWRKESSTVETALSPHRSDVEQTGADVASSDSEGSDTDITSGRKRGHRRDESRKSTLELGNPKVLHPHTPSDQANKDLWSDALERSGMHSPGSGLLSPDLGSPMSRPISRRSSRFELLKPPRLDVQAATPTSPSASPVFPIQGLGKQTKTKGDHVTTEARGEDSAAKWPPREPHPNKRQGIDRREVLRQRVHVLRTGIMASEIASRGLTDKEDSVSLDRHAGTGLMLQQHYPYPLSSLAAKHRDEALSAADAMQRLAQQWHQQSEVFATRTTPSLMSRIDALRYQVAVDLSSLVRTGADEADHMGRDLVDGQRLQVKRAVDIIEKLLRRRRRRFRWVRRAGWLAVEWWLVGFMWFVWAVVVIARVFLGVGRGVIGVGRWLLWL</sequence>
<evidence type="ECO:0000256" key="2">
    <source>
        <dbReference type="SAM" id="Phobius"/>
    </source>
</evidence>
<evidence type="ECO:0000313" key="3">
    <source>
        <dbReference type="EMBL" id="QBZ55899.1"/>
    </source>
</evidence>
<feature type="region of interest" description="Disordered" evidence="1">
    <location>
        <begin position="684"/>
        <end position="714"/>
    </location>
</feature>
<keyword evidence="2" id="KW-1133">Transmembrane helix</keyword>
<protein>
    <submittedName>
        <fullName evidence="3">Uncharacterized protein</fullName>
    </submittedName>
</protein>
<feature type="compositionally biased region" description="Basic and acidic residues" evidence="1">
    <location>
        <begin position="974"/>
        <end position="984"/>
    </location>
</feature>
<keyword evidence="2" id="KW-0812">Transmembrane</keyword>